<protein>
    <recommendedName>
        <fullName evidence="2">UPF0102 protein PROPJV5_2164</fullName>
    </recommendedName>
</protein>
<gene>
    <name evidence="3" type="ORF">PROPJV5_2164</name>
</gene>
<evidence type="ECO:0000313" key="3">
    <source>
        <dbReference type="EMBL" id="SPF69203.1"/>
    </source>
</evidence>
<dbReference type="PANTHER" id="PTHR34039:SF1">
    <property type="entry name" value="UPF0102 PROTEIN YRAN"/>
    <property type="match status" value="1"/>
</dbReference>
<dbReference type="PANTHER" id="PTHR34039">
    <property type="entry name" value="UPF0102 PROTEIN YRAN"/>
    <property type="match status" value="1"/>
</dbReference>
<dbReference type="CDD" id="cd20736">
    <property type="entry name" value="PoNe_Nuclease"/>
    <property type="match status" value="1"/>
</dbReference>
<evidence type="ECO:0000256" key="1">
    <source>
        <dbReference type="ARBA" id="ARBA00006738"/>
    </source>
</evidence>
<dbReference type="NCBIfam" id="NF009154">
    <property type="entry name" value="PRK12497.3-3"/>
    <property type="match status" value="1"/>
</dbReference>
<dbReference type="GO" id="GO:0004519">
    <property type="term" value="F:endonuclease activity"/>
    <property type="evidence" value="ECO:0007669"/>
    <property type="project" value="UniProtKB-KW"/>
</dbReference>
<dbReference type="Proteomes" id="UP000265962">
    <property type="component" value="Unassembled WGS sequence"/>
</dbReference>
<reference evidence="4" key="1">
    <citation type="submission" date="2018-02" db="EMBL/GenBank/DDBJ databases">
        <authorList>
            <person name="Hornung B."/>
        </authorList>
    </citation>
    <scope>NUCLEOTIDE SEQUENCE [LARGE SCALE GENOMIC DNA]</scope>
</reference>
<keyword evidence="3" id="KW-0255">Endonuclease</keyword>
<dbReference type="Gene3D" id="3.40.1350.10">
    <property type="match status" value="1"/>
</dbReference>
<dbReference type="Pfam" id="PF02021">
    <property type="entry name" value="UPF0102"/>
    <property type="match status" value="1"/>
</dbReference>
<dbReference type="AlphaFoldDB" id="A0A375I5U3"/>
<dbReference type="SUPFAM" id="SSF52980">
    <property type="entry name" value="Restriction endonuclease-like"/>
    <property type="match status" value="1"/>
</dbReference>
<name>A0A375I5U3_9ACTN</name>
<keyword evidence="3" id="KW-0540">Nuclease</keyword>
<evidence type="ECO:0000313" key="4">
    <source>
        <dbReference type="Proteomes" id="UP000265962"/>
    </source>
</evidence>
<accession>A0A375I5U3</accession>
<keyword evidence="3" id="KW-0378">Hydrolase</keyword>
<dbReference type="InterPro" id="IPR011856">
    <property type="entry name" value="tRNA_endonuc-like_dom_sf"/>
</dbReference>
<sequence length="127" mass="14071">MSAGSLDTRSVGRRGEDLAAEYLERLGWRIIDRNWRCSAGEVDLVAHDPGDDAVVLVEVKYRTGTGYGSPLEAITHTKRRHLRAVCGAWLREHRPWLAAGTQVRVDALGIVKAPGRRAEFTHVRGLS</sequence>
<comment type="similarity">
    <text evidence="1 2">Belongs to the UPF0102 family.</text>
</comment>
<dbReference type="OrthoDB" id="9794876at2"/>
<dbReference type="InterPro" id="IPR011335">
    <property type="entry name" value="Restrct_endonuc-II-like"/>
</dbReference>
<dbReference type="EMBL" id="OMOH01000010">
    <property type="protein sequence ID" value="SPF69203.1"/>
    <property type="molecule type" value="Genomic_DNA"/>
</dbReference>
<dbReference type="InterPro" id="IPR003509">
    <property type="entry name" value="UPF0102_YraN-like"/>
</dbReference>
<dbReference type="GO" id="GO:0003676">
    <property type="term" value="F:nucleic acid binding"/>
    <property type="evidence" value="ECO:0007669"/>
    <property type="project" value="InterPro"/>
</dbReference>
<dbReference type="RefSeq" id="WP_119716350.1">
    <property type="nucleotide sequence ID" value="NZ_OMOH01000010.1"/>
</dbReference>
<proteinExistence type="inferred from homology"/>
<organism evidence="3 4">
    <name type="scientific">Propionibacterium ruminifibrarum</name>
    <dbReference type="NCBI Taxonomy" id="1962131"/>
    <lineage>
        <taxon>Bacteria</taxon>
        <taxon>Bacillati</taxon>
        <taxon>Actinomycetota</taxon>
        <taxon>Actinomycetes</taxon>
        <taxon>Propionibacteriales</taxon>
        <taxon>Propionibacteriaceae</taxon>
        <taxon>Propionibacterium</taxon>
    </lineage>
</organism>
<evidence type="ECO:0000256" key="2">
    <source>
        <dbReference type="HAMAP-Rule" id="MF_00048"/>
    </source>
</evidence>
<dbReference type="HAMAP" id="MF_00048">
    <property type="entry name" value="UPF0102"/>
    <property type="match status" value="1"/>
</dbReference>
<keyword evidence="4" id="KW-1185">Reference proteome</keyword>